<dbReference type="EMBL" id="JBHULD010000018">
    <property type="protein sequence ID" value="MFD2556574.1"/>
    <property type="molecule type" value="Genomic_DNA"/>
</dbReference>
<evidence type="ECO:0000256" key="1">
    <source>
        <dbReference type="SAM" id="Phobius"/>
    </source>
</evidence>
<organism evidence="2 3">
    <name type="scientific">Sphingobacterium tabacisoli</name>
    <dbReference type="NCBI Taxonomy" id="2044855"/>
    <lineage>
        <taxon>Bacteria</taxon>
        <taxon>Pseudomonadati</taxon>
        <taxon>Bacteroidota</taxon>
        <taxon>Sphingobacteriia</taxon>
        <taxon>Sphingobacteriales</taxon>
        <taxon>Sphingobacteriaceae</taxon>
        <taxon>Sphingobacterium</taxon>
    </lineage>
</organism>
<protein>
    <submittedName>
        <fullName evidence="2">Uncharacterized protein</fullName>
    </submittedName>
</protein>
<keyword evidence="1" id="KW-0812">Transmembrane</keyword>
<dbReference type="Proteomes" id="UP001597440">
    <property type="component" value="Unassembled WGS sequence"/>
</dbReference>
<evidence type="ECO:0000313" key="2">
    <source>
        <dbReference type="EMBL" id="MFD2556574.1"/>
    </source>
</evidence>
<keyword evidence="1" id="KW-1133">Transmembrane helix</keyword>
<accession>A0ABW5L5V6</accession>
<keyword evidence="1" id="KW-0472">Membrane</keyword>
<gene>
    <name evidence="2" type="ORF">ACFSQW_19425</name>
</gene>
<keyword evidence="3" id="KW-1185">Reference proteome</keyword>
<sequence>MEIKNTVSQIYFRINVLSILLCIILSCRTAKEKSELLRMNTKAQSVSRTNTSWMQLNRQDSTYRYWHYTGDSIFFFHPDRGLWSRSGQFTYIEQKSSDAKDEKMVFQQDSLRTVKAESQLDTYYRSESHFLKQWPWILLLGVLVATCWMVIKVKKAGRI</sequence>
<dbReference type="PROSITE" id="PS51257">
    <property type="entry name" value="PROKAR_LIPOPROTEIN"/>
    <property type="match status" value="1"/>
</dbReference>
<proteinExistence type="predicted"/>
<feature type="transmembrane region" description="Helical" evidence="1">
    <location>
        <begin position="12"/>
        <end position="31"/>
    </location>
</feature>
<feature type="transmembrane region" description="Helical" evidence="1">
    <location>
        <begin position="133"/>
        <end position="151"/>
    </location>
</feature>
<reference evidence="3" key="1">
    <citation type="journal article" date="2019" name="Int. J. Syst. Evol. Microbiol.">
        <title>The Global Catalogue of Microorganisms (GCM) 10K type strain sequencing project: providing services to taxonomists for standard genome sequencing and annotation.</title>
        <authorList>
            <consortium name="The Broad Institute Genomics Platform"/>
            <consortium name="The Broad Institute Genome Sequencing Center for Infectious Disease"/>
            <person name="Wu L."/>
            <person name="Ma J."/>
        </authorList>
    </citation>
    <scope>NUCLEOTIDE SEQUENCE [LARGE SCALE GENOMIC DNA]</scope>
    <source>
        <strain evidence="3">KCTC 52298</strain>
    </source>
</reference>
<name>A0ABW5L5V6_9SPHI</name>
<evidence type="ECO:0000313" key="3">
    <source>
        <dbReference type="Proteomes" id="UP001597440"/>
    </source>
</evidence>
<comment type="caution">
    <text evidence="2">The sequence shown here is derived from an EMBL/GenBank/DDBJ whole genome shotgun (WGS) entry which is preliminary data.</text>
</comment>
<dbReference type="RefSeq" id="WP_210352369.1">
    <property type="nucleotide sequence ID" value="NZ_JAEQMU010000001.1"/>
</dbReference>